<feature type="transmembrane region" description="Helical" evidence="2">
    <location>
        <begin position="130"/>
        <end position="149"/>
    </location>
</feature>
<accession>A0A6L9SB68</accession>
<dbReference type="EMBL" id="JAAGOA010000015">
    <property type="protein sequence ID" value="NEE02516.1"/>
    <property type="molecule type" value="Genomic_DNA"/>
</dbReference>
<reference evidence="3 4" key="1">
    <citation type="submission" date="2020-02" db="EMBL/GenBank/DDBJ databases">
        <authorList>
            <person name="Li X.-J."/>
            <person name="Han X.-M."/>
        </authorList>
    </citation>
    <scope>NUCLEOTIDE SEQUENCE [LARGE SCALE GENOMIC DNA]</scope>
    <source>
        <strain evidence="3 4">CCTCC AB 2017055</strain>
    </source>
</reference>
<name>A0A6L9SB68_9ACTN</name>
<feature type="transmembrane region" description="Helical" evidence="2">
    <location>
        <begin position="75"/>
        <end position="93"/>
    </location>
</feature>
<dbReference type="Proteomes" id="UP000475214">
    <property type="component" value="Unassembled WGS sequence"/>
</dbReference>
<evidence type="ECO:0000256" key="2">
    <source>
        <dbReference type="SAM" id="Phobius"/>
    </source>
</evidence>
<dbReference type="InterPro" id="IPR013901">
    <property type="entry name" value="Anthrone_oxy"/>
</dbReference>
<feature type="transmembrane region" description="Helical" evidence="2">
    <location>
        <begin position="44"/>
        <end position="63"/>
    </location>
</feature>
<evidence type="ECO:0000313" key="3">
    <source>
        <dbReference type="EMBL" id="NEE02516.1"/>
    </source>
</evidence>
<keyword evidence="2" id="KW-0812">Transmembrane</keyword>
<evidence type="ECO:0000256" key="1">
    <source>
        <dbReference type="SAM" id="MobiDB-lite"/>
    </source>
</evidence>
<keyword evidence="2" id="KW-0472">Membrane</keyword>
<protein>
    <submittedName>
        <fullName evidence="3">DUF1772 domain-containing protein</fullName>
    </submittedName>
</protein>
<evidence type="ECO:0000313" key="4">
    <source>
        <dbReference type="Proteomes" id="UP000475214"/>
    </source>
</evidence>
<gene>
    <name evidence="3" type="ORF">G1H10_20315</name>
</gene>
<feature type="region of interest" description="Disordered" evidence="1">
    <location>
        <begin position="158"/>
        <end position="178"/>
    </location>
</feature>
<organism evidence="3 4">
    <name type="scientific">Phytoactinopolyspora halotolerans</name>
    <dbReference type="NCBI Taxonomy" id="1981512"/>
    <lineage>
        <taxon>Bacteria</taxon>
        <taxon>Bacillati</taxon>
        <taxon>Actinomycetota</taxon>
        <taxon>Actinomycetes</taxon>
        <taxon>Jiangellales</taxon>
        <taxon>Jiangellaceae</taxon>
        <taxon>Phytoactinopolyspora</taxon>
    </lineage>
</organism>
<sequence>MTTGLTAGVFADWSNAIMPGLREVDDRTFVTAFRSLDSAITNPLFLGVGFMGALILTGLALVLHLVGGHRRASTWIGLALILYLAVLVITFGVHEPLNASLREVAEPTSAADFTAARARLEEASWTAWNTVRAAASIFAFGCLAWAVAIHRQQVCGPRSASWDRGRPDAATRTPRPQS</sequence>
<proteinExistence type="predicted"/>
<comment type="caution">
    <text evidence="3">The sequence shown here is derived from an EMBL/GenBank/DDBJ whole genome shotgun (WGS) entry which is preliminary data.</text>
</comment>
<keyword evidence="4" id="KW-1185">Reference proteome</keyword>
<keyword evidence="2" id="KW-1133">Transmembrane helix</keyword>
<dbReference type="AlphaFoldDB" id="A0A6L9SB68"/>
<dbReference type="RefSeq" id="WP_163741155.1">
    <property type="nucleotide sequence ID" value="NZ_JAAGOA010000015.1"/>
</dbReference>
<dbReference type="Pfam" id="PF08592">
    <property type="entry name" value="Anthrone_oxy"/>
    <property type="match status" value="1"/>
</dbReference>